<dbReference type="Proteomes" id="UP000799640">
    <property type="component" value="Unassembled WGS sequence"/>
</dbReference>
<proteinExistence type="predicted"/>
<protein>
    <submittedName>
        <fullName evidence="1">Uncharacterized protein</fullName>
    </submittedName>
</protein>
<organism evidence="1 2">
    <name type="scientific">Trichodelitschia bisporula</name>
    <dbReference type="NCBI Taxonomy" id="703511"/>
    <lineage>
        <taxon>Eukaryota</taxon>
        <taxon>Fungi</taxon>
        <taxon>Dikarya</taxon>
        <taxon>Ascomycota</taxon>
        <taxon>Pezizomycotina</taxon>
        <taxon>Dothideomycetes</taxon>
        <taxon>Dothideomycetes incertae sedis</taxon>
        <taxon>Phaeotrichales</taxon>
        <taxon>Phaeotrichaceae</taxon>
        <taxon>Trichodelitschia</taxon>
    </lineage>
</organism>
<dbReference type="EMBL" id="ML996700">
    <property type="protein sequence ID" value="KAF2398384.1"/>
    <property type="molecule type" value="Genomic_DNA"/>
</dbReference>
<accession>A0A6G1HR38</accession>
<evidence type="ECO:0000313" key="1">
    <source>
        <dbReference type="EMBL" id="KAF2398384.1"/>
    </source>
</evidence>
<keyword evidence="2" id="KW-1185">Reference proteome</keyword>
<sequence>MSFLGFRQPNALVGKGMLGQAILLLRFRSLPRSSATLFSSTPLASLNQLATRSRMASHSRTSPRCKVARPSAPKVKLPMQYYRRDSLTYCRRRRPPLSPLSPILLVPHLRKACLLLPHCSPGPTSNVDPSLARSATCELQKTQPKSSANACSATGLVESNAFSHRPLFLRPHTRTLTPLASRASPLGPHHHHHHHHHRCAHHLGALCTRAPGDLRARSAE</sequence>
<gene>
    <name evidence="1" type="ORF">EJ06DRAFT_106161</name>
</gene>
<evidence type="ECO:0000313" key="2">
    <source>
        <dbReference type="Proteomes" id="UP000799640"/>
    </source>
</evidence>
<name>A0A6G1HR38_9PEZI</name>
<reference evidence="1" key="1">
    <citation type="journal article" date="2020" name="Stud. Mycol.">
        <title>101 Dothideomycetes genomes: a test case for predicting lifestyles and emergence of pathogens.</title>
        <authorList>
            <person name="Haridas S."/>
            <person name="Albert R."/>
            <person name="Binder M."/>
            <person name="Bloem J."/>
            <person name="Labutti K."/>
            <person name="Salamov A."/>
            <person name="Andreopoulos B."/>
            <person name="Baker S."/>
            <person name="Barry K."/>
            <person name="Bills G."/>
            <person name="Bluhm B."/>
            <person name="Cannon C."/>
            <person name="Castanera R."/>
            <person name="Culley D."/>
            <person name="Daum C."/>
            <person name="Ezra D."/>
            <person name="Gonzalez J."/>
            <person name="Henrissat B."/>
            <person name="Kuo A."/>
            <person name="Liang C."/>
            <person name="Lipzen A."/>
            <person name="Lutzoni F."/>
            <person name="Magnuson J."/>
            <person name="Mondo S."/>
            <person name="Nolan M."/>
            <person name="Ohm R."/>
            <person name="Pangilinan J."/>
            <person name="Park H.-J."/>
            <person name="Ramirez L."/>
            <person name="Alfaro M."/>
            <person name="Sun H."/>
            <person name="Tritt A."/>
            <person name="Yoshinaga Y."/>
            <person name="Zwiers L.-H."/>
            <person name="Turgeon B."/>
            <person name="Goodwin S."/>
            <person name="Spatafora J."/>
            <person name="Crous P."/>
            <person name="Grigoriev I."/>
        </authorList>
    </citation>
    <scope>NUCLEOTIDE SEQUENCE</scope>
    <source>
        <strain evidence="1">CBS 262.69</strain>
    </source>
</reference>
<dbReference type="AlphaFoldDB" id="A0A6G1HR38"/>